<dbReference type="SUPFAM" id="SSF50891">
    <property type="entry name" value="Cyclophilin-like"/>
    <property type="match status" value="1"/>
</dbReference>
<name>A0ABQ1QPS9_9FLAO</name>
<dbReference type="PANTHER" id="PTHR34698:SF2">
    <property type="entry name" value="5-OXOPROLINASE SUBUNIT B"/>
    <property type="match status" value="1"/>
</dbReference>
<proteinExistence type="predicted"/>
<dbReference type="RefSeq" id="WP_188369005.1">
    <property type="nucleotide sequence ID" value="NZ_BMFH01000001.1"/>
</dbReference>
<evidence type="ECO:0000256" key="1">
    <source>
        <dbReference type="ARBA" id="ARBA00022741"/>
    </source>
</evidence>
<dbReference type="Proteomes" id="UP000625780">
    <property type="component" value="Unassembled WGS sequence"/>
</dbReference>
<evidence type="ECO:0000256" key="2">
    <source>
        <dbReference type="ARBA" id="ARBA00022801"/>
    </source>
</evidence>
<dbReference type="EMBL" id="BMFH01000001">
    <property type="protein sequence ID" value="GGD39839.1"/>
    <property type="molecule type" value="Genomic_DNA"/>
</dbReference>
<dbReference type="InterPro" id="IPR003833">
    <property type="entry name" value="CT_C_D"/>
</dbReference>
<gene>
    <name evidence="5" type="ORF">GCM10011361_03680</name>
</gene>
<keyword evidence="6" id="KW-1185">Reference proteome</keyword>
<dbReference type="Pfam" id="PF02682">
    <property type="entry name" value="CT_C_D"/>
    <property type="match status" value="1"/>
</dbReference>
<keyword evidence="1" id="KW-0547">Nucleotide-binding</keyword>
<dbReference type="InterPro" id="IPR010016">
    <property type="entry name" value="PxpB"/>
</dbReference>
<feature type="domain" description="Carboxyltransferase" evidence="4">
    <location>
        <begin position="6"/>
        <end position="208"/>
    </location>
</feature>
<dbReference type="Gene3D" id="3.30.1360.40">
    <property type="match status" value="1"/>
</dbReference>
<keyword evidence="3" id="KW-0067">ATP-binding</keyword>
<dbReference type="SMART" id="SM00796">
    <property type="entry name" value="AHS1"/>
    <property type="match status" value="1"/>
</dbReference>
<dbReference type="NCBIfam" id="TIGR00370">
    <property type="entry name" value="5-oxoprolinase subunit PxpB"/>
    <property type="match status" value="1"/>
</dbReference>
<comment type="caution">
    <text evidence="5">The sequence shown here is derived from an EMBL/GenBank/DDBJ whole genome shotgun (WGS) entry which is preliminary data.</text>
</comment>
<evidence type="ECO:0000313" key="6">
    <source>
        <dbReference type="Proteomes" id="UP000625780"/>
    </source>
</evidence>
<reference evidence="6" key="1">
    <citation type="journal article" date="2019" name="Int. J. Syst. Evol. Microbiol.">
        <title>The Global Catalogue of Microorganisms (GCM) 10K type strain sequencing project: providing services to taxonomists for standard genome sequencing and annotation.</title>
        <authorList>
            <consortium name="The Broad Institute Genomics Platform"/>
            <consortium name="The Broad Institute Genome Sequencing Center for Infectious Disease"/>
            <person name="Wu L."/>
            <person name="Ma J."/>
        </authorList>
    </citation>
    <scope>NUCLEOTIDE SEQUENCE [LARGE SCALE GENOMIC DNA]</scope>
    <source>
        <strain evidence="6">CGMCC 1.12606</strain>
    </source>
</reference>
<dbReference type="PANTHER" id="PTHR34698">
    <property type="entry name" value="5-OXOPROLINASE SUBUNIT B"/>
    <property type="match status" value="1"/>
</dbReference>
<dbReference type="GO" id="GO:0016787">
    <property type="term" value="F:hydrolase activity"/>
    <property type="evidence" value="ECO:0007669"/>
    <property type="project" value="UniProtKB-KW"/>
</dbReference>
<organism evidence="5 6">
    <name type="scientific">Muriicola marianensis</name>
    <dbReference type="NCBI Taxonomy" id="1324801"/>
    <lineage>
        <taxon>Bacteria</taxon>
        <taxon>Pseudomonadati</taxon>
        <taxon>Bacteroidota</taxon>
        <taxon>Flavobacteriia</taxon>
        <taxon>Flavobacteriales</taxon>
        <taxon>Flavobacteriaceae</taxon>
        <taxon>Muriicola</taxon>
    </lineage>
</organism>
<accession>A0ABQ1QPS9</accession>
<sequence>MNTYPIHIKPFGKSAVLVEWPFDIDTNILDDILIFKDYVKLQGYGGPEWEIVAAYNSLTLVNNQRELKFDEISAALHKLYKERKEGAKKEPRHWKLPVCYDLEFGIDLEELSQQLSKSIEQIITLHTAATYTVFGIGFLPGFLYLGGVPRDLETPRKASPRLNVRKGSVGLARKQTGIYPQDSPGGWNIIGNCPIPIFDAQKENPCFVRVGDTVNFYSITRAQFDLHTIQAEVGIDLLTKDN</sequence>
<keyword evidence="2 5" id="KW-0378">Hydrolase</keyword>
<evidence type="ECO:0000259" key="4">
    <source>
        <dbReference type="SMART" id="SM00796"/>
    </source>
</evidence>
<evidence type="ECO:0000256" key="3">
    <source>
        <dbReference type="ARBA" id="ARBA00022840"/>
    </source>
</evidence>
<dbReference type="Gene3D" id="2.40.100.10">
    <property type="entry name" value="Cyclophilin-like"/>
    <property type="match status" value="1"/>
</dbReference>
<dbReference type="InterPro" id="IPR029000">
    <property type="entry name" value="Cyclophilin-like_dom_sf"/>
</dbReference>
<dbReference type="SUPFAM" id="SSF160467">
    <property type="entry name" value="PH0987 N-terminal domain-like"/>
    <property type="match status" value="1"/>
</dbReference>
<evidence type="ECO:0000313" key="5">
    <source>
        <dbReference type="EMBL" id="GGD39839.1"/>
    </source>
</evidence>
<protein>
    <submittedName>
        <fullName evidence="5">Allophanate hydrolase</fullName>
    </submittedName>
</protein>